<dbReference type="InterPro" id="IPR007295">
    <property type="entry name" value="DUF402"/>
</dbReference>
<reference evidence="3 4" key="1">
    <citation type="submission" date="2018-11" db="EMBL/GenBank/DDBJ databases">
        <title>Sequencing the genomes of 1000 actinobacteria strains.</title>
        <authorList>
            <person name="Klenk H.-P."/>
        </authorList>
    </citation>
    <scope>NUCLEOTIDE SEQUENCE [LARGE SCALE GENOMIC DNA]</scope>
    <source>
        <strain evidence="3 4">DSM 12652</strain>
    </source>
</reference>
<proteinExistence type="predicted"/>
<dbReference type="SUPFAM" id="SSF159234">
    <property type="entry name" value="FomD-like"/>
    <property type="match status" value="1"/>
</dbReference>
<organism evidence="3 4">
    <name type="scientific">Nocardioides aurantiacus</name>
    <dbReference type="NCBI Taxonomy" id="86796"/>
    <lineage>
        <taxon>Bacteria</taxon>
        <taxon>Bacillati</taxon>
        <taxon>Actinomycetota</taxon>
        <taxon>Actinomycetes</taxon>
        <taxon>Propionibacteriales</taxon>
        <taxon>Nocardioidaceae</taxon>
        <taxon>Nocardioides</taxon>
    </lineage>
</organism>
<dbReference type="OrthoDB" id="3531052at2"/>
<evidence type="ECO:0000256" key="1">
    <source>
        <dbReference type="ARBA" id="ARBA00022801"/>
    </source>
</evidence>
<dbReference type="InterPro" id="IPR050212">
    <property type="entry name" value="Ntdp-like"/>
</dbReference>
<dbReference type="Proteomes" id="UP000281738">
    <property type="component" value="Unassembled WGS sequence"/>
</dbReference>
<dbReference type="RefSeq" id="WP_123389616.1">
    <property type="nucleotide sequence ID" value="NZ_RKHO01000001.1"/>
</dbReference>
<dbReference type="InterPro" id="IPR035930">
    <property type="entry name" value="FomD-like_sf"/>
</dbReference>
<name>A0A3N2CSF6_9ACTN</name>
<accession>A0A3N2CSF6</accession>
<comment type="caution">
    <text evidence="3">The sequence shown here is derived from an EMBL/GenBank/DDBJ whole genome shotgun (WGS) entry which is preliminary data.</text>
</comment>
<sequence>MPPAPDSTRAAAAARVECRKWPDSPHWEFDAVRLGQDGHGTWVGITEGTLLASPTRAFHAAADHVTLVPHDAWWLATFYGDDARRPFDVYVDIATPATWHDDHLVRAVDLDLDVIRGTTGRVWVDDEDEFAAHRVELDYPDEVVEGAVRSCQEVLAAVTDRTGAFDGTHLGWLDRLRRTQR</sequence>
<dbReference type="Pfam" id="PF04167">
    <property type="entry name" value="DUF402"/>
    <property type="match status" value="1"/>
</dbReference>
<protein>
    <recommendedName>
        <fullName evidence="2">DUF402 domain-containing protein</fullName>
    </recommendedName>
</protein>
<dbReference type="EMBL" id="RKHO01000001">
    <property type="protein sequence ID" value="ROR90472.1"/>
    <property type="molecule type" value="Genomic_DNA"/>
</dbReference>
<evidence type="ECO:0000313" key="4">
    <source>
        <dbReference type="Proteomes" id="UP000281738"/>
    </source>
</evidence>
<keyword evidence="1" id="KW-0378">Hydrolase</keyword>
<dbReference type="GO" id="GO:0016787">
    <property type="term" value="F:hydrolase activity"/>
    <property type="evidence" value="ECO:0007669"/>
    <property type="project" value="UniProtKB-KW"/>
</dbReference>
<dbReference type="PANTHER" id="PTHR39159">
    <property type="match status" value="1"/>
</dbReference>
<evidence type="ECO:0000259" key="2">
    <source>
        <dbReference type="Pfam" id="PF04167"/>
    </source>
</evidence>
<dbReference type="AlphaFoldDB" id="A0A3N2CSF6"/>
<dbReference type="PANTHER" id="PTHR39159:SF1">
    <property type="entry name" value="UPF0374 PROTEIN YGAC"/>
    <property type="match status" value="1"/>
</dbReference>
<dbReference type="Gene3D" id="2.40.380.10">
    <property type="entry name" value="FomD-like"/>
    <property type="match status" value="1"/>
</dbReference>
<feature type="domain" description="DUF402" evidence="2">
    <location>
        <begin position="61"/>
        <end position="161"/>
    </location>
</feature>
<evidence type="ECO:0000313" key="3">
    <source>
        <dbReference type="EMBL" id="ROR90472.1"/>
    </source>
</evidence>
<keyword evidence="4" id="KW-1185">Reference proteome</keyword>
<gene>
    <name evidence="3" type="ORF">EDD33_1312</name>
</gene>